<evidence type="ECO:0000259" key="7">
    <source>
        <dbReference type="Pfam" id="PF21365"/>
    </source>
</evidence>
<dbReference type="InterPro" id="IPR025887">
    <property type="entry name" value="Glyco_hydro_31_N_dom"/>
</dbReference>
<evidence type="ECO:0000259" key="4">
    <source>
        <dbReference type="Pfam" id="PF01055"/>
    </source>
</evidence>
<feature type="domain" description="DUF5110" evidence="6">
    <location>
        <begin position="722"/>
        <end position="790"/>
    </location>
</feature>
<dbReference type="AlphaFoldDB" id="A0A379MN72"/>
<gene>
    <name evidence="8" type="primary">yicI_1</name>
    <name evidence="8" type="ORF">NCTC11190_00361</name>
</gene>
<evidence type="ECO:0000256" key="3">
    <source>
        <dbReference type="SAM" id="SignalP"/>
    </source>
</evidence>
<feature type="domain" description="Glycosyl hydrolase family 31 C-terminal" evidence="7">
    <location>
        <begin position="606"/>
        <end position="706"/>
    </location>
</feature>
<evidence type="ECO:0000256" key="1">
    <source>
        <dbReference type="ARBA" id="ARBA00007806"/>
    </source>
</evidence>
<dbReference type="GO" id="GO:0030246">
    <property type="term" value="F:carbohydrate binding"/>
    <property type="evidence" value="ECO:0007669"/>
    <property type="project" value="InterPro"/>
</dbReference>
<feature type="domain" description="Glycoside hydrolase family 31 TIM barrel" evidence="4">
    <location>
        <begin position="241"/>
        <end position="598"/>
    </location>
</feature>
<dbReference type="Gene3D" id="2.60.40.1180">
    <property type="entry name" value="Golgi alpha-mannosidase II"/>
    <property type="match status" value="2"/>
</dbReference>
<dbReference type="Gene3D" id="2.60.40.1760">
    <property type="entry name" value="glycosyl hydrolase (family 31)"/>
    <property type="match status" value="1"/>
</dbReference>
<reference evidence="8 9" key="1">
    <citation type="submission" date="2018-06" db="EMBL/GenBank/DDBJ databases">
        <authorList>
            <consortium name="Pathogen Informatics"/>
            <person name="Doyle S."/>
        </authorList>
    </citation>
    <scope>NUCLEOTIDE SEQUENCE [LARGE SCALE GENOMIC DNA]</scope>
    <source>
        <strain evidence="8 9">NCTC11190</strain>
    </source>
</reference>
<accession>A0A379MN72</accession>
<keyword evidence="3" id="KW-0732">Signal</keyword>
<dbReference type="Pfam" id="PF17137">
    <property type="entry name" value="DUF5110"/>
    <property type="match status" value="1"/>
</dbReference>
<dbReference type="InterPro" id="IPR048395">
    <property type="entry name" value="Glyco_hydro_31_C"/>
</dbReference>
<dbReference type="EMBL" id="UGVL01000001">
    <property type="protein sequence ID" value="SUE33164.1"/>
    <property type="molecule type" value="Genomic_DNA"/>
</dbReference>
<evidence type="ECO:0000256" key="2">
    <source>
        <dbReference type="RuleBase" id="RU361185"/>
    </source>
</evidence>
<comment type="similarity">
    <text evidence="1 2">Belongs to the glycosyl hydrolase 31 family.</text>
</comment>
<name>A0A379MN72_9BACT</name>
<dbReference type="Pfam" id="PF01055">
    <property type="entry name" value="Glyco_hydro_31_2nd"/>
    <property type="match status" value="1"/>
</dbReference>
<dbReference type="Proteomes" id="UP000255233">
    <property type="component" value="Unassembled WGS sequence"/>
</dbReference>
<dbReference type="GO" id="GO:0005975">
    <property type="term" value="P:carbohydrate metabolic process"/>
    <property type="evidence" value="ECO:0007669"/>
    <property type="project" value="InterPro"/>
</dbReference>
<evidence type="ECO:0000259" key="5">
    <source>
        <dbReference type="Pfam" id="PF13802"/>
    </source>
</evidence>
<dbReference type="SUPFAM" id="SSF51445">
    <property type="entry name" value="(Trans)glycosidases"/>
    <property type="match status" value="1"/>
</dbReference>
<dbReference type="SUPFAM" id="SSF51011">
    <property type="entry name" value="Glycosyl hydrolase domain"/>
    <property type="match status" value="1"/>
</dbReference>
<dbReference type="InterPro" id="IPR011013">
    <property type="entry name" value="Gal_mutarotase_sf_dom"/>
</dbReference>
<evidence type="ECO:0000313" key="8">
    <source>
        <dbReference type="EMBL" id="SUE33164.1"/>
    </source>
</evidence>
<dbReference type="OrthoDB" id="176168at2"/>
<sequence>MKTAFALLGWLCLLPAVPVHGQNATAGKDGRSVIVEENGTRLTITCLDPRIVHIEARPETASDVRKSLVVDDRDFPFDGFRVKRSRNKIVVRTSRLAVEYDRISKRILFRDRTTGDTILAEHSRAVVAGGPDGGYRIVQRFALTPDEAIYGLGQYQDGAFDYRGRTVNLVQANREIASPVLLSTRRYALYWDNYSKTTFTEKGGVAAFDSEIGDGADYYFIYGSDMNDAVAGVRHLTGEVPMQPKSAFGFWMSKERYRSFDELTGVVAEYRKRGIPLDNIVQDWQYWGEDMDSWNGMVFDTTRFPRPEEAIDRLHREYRVKLTVSVWPGVGKKTAVYRAMDSVGALFDVPTWAGYKVIDIYDTAAQKLFWRYLDNGLRSKGVDAWWMDATEPSFRDGLYQDRQEYWSKSAGMTAIGPFARYLNTYSLVLSRMMYERLREQSDKRVSVLTRSAFAGQQKYGTSTWSGDIYASWDVFRKQIPAGLNLCMTGFPYWTTDIGGFRVVSRETGGKAGAGEIGDYRNAEATSDGGYEKGLQDSAYLELYTRWFQFGAFCPLFRAHGTEVPREIWHFGEPGGRYYDAQLQMIALRYSLLPYIYSAAWQVTAAGGTMMRPLVMDFTDDPRTFAEAGSYLFGESLLVHPVTRPMFHDRNGRIGTPDTTVPVYLPRHAGGYWFDLQSDACYPAGDTVRYEAPLHTIPVFVRGGAIVPRSEPAQDANTADNRELEISVYTGADARFTLYEDDNETYDYENGIYRAVDLTWNERSGTLTVSDAQGSFRPAYDRQTFTIRVVSPGPDGKAEIMRRKVDYTGKELKIKFRKPDYIR</sequence>
<dbReference type="InterPro" id="IPR051816">
    <property type="entry name" value="Glycosyl_Hydrolase_31"/>
</dbReference>
<feature type="signal peptide" evidence="3">
    <location>
        <begin position="1"/>
        <end position="21"/>
    </location>
</feature>
<evidence type="ECO:0000259" key="6">
    <source>
        <dbReference type="Pfam" id="PF17137"/>
    </source>
</evidence>
<dbReference type="Pfam" id="PF21365">
    <property type="entry name" value="Glyco_hydro_31_3rd"/>
    <property type="match status" value="1"/>
</dbReference>
<feature type="domain" description="Glycoside hydrolase family 31 N-terminal" evidence="5">
    <location>
        <begin position="42"/>
        <end position="199"/>
    </location>
</feature>
<feature type="chain" id="PRO_5017020172" evidence="3">
    <location>
        <begin position="22"/>
        <end position="822"/>
    </location>
</feature>
<dbReference type="PANTHER" id="PTHR43863:SF2">
    <property type="entry name" value="MALTASE-GLUCOAMYLASE"/>
    <property type="match status" value="1"/>
</dbReference>
<proteinExistence type="inferred from homology"/>
<dbReference type="STRING" id="880526.GCA_000427365_01081"/>
<keyword evidence="2 8" id="KW-0378">Hydrolase</keyword>
<dbReference type="Pfam" id="PF13802">
    <property type="entry name" value="Gal_mutarotas_2"/>
    <property type="match status" value="1"/>
</dbReference>
<dbReference type="InterPro" id="IPR013780">
    <property type="entry name" value="Glyco_hydro_b"/>
</dbReference>
<dbReference type="PANTHER" id="PTHR43863">
    <property type="entry name" value="HYDROLASE, PUTATIVE (AFU_ORTHOLOGUE AFUA_1G03140)-RELATED"/>
    <property type="match status" value="1"/>
</dbReference>
<dbReference type="RefSeq" id="WP_027290816.1">
    <property type="nucleotide sequence ID" value="NZ_UGVL01000001.1"/>
</dbReference>
<dbReference type="InterPro" id="IPR017853">
    <property type="entry name" value="GH"/>
</dbReference>
<dbReference type="InterPro" id="IPR000322">
    <property type="entry name" value="Glyco_hydro_31_TIM"/>
</dbReference>
<dbReference type="InterPro" id="IPR033403">
    <property type="entry name" value="DUF5110"/>
</dbReference>
<keyword evidence="2 8" id="KW-0326">Glycosidase</keyword>
<dbReference type="SUPFAM" id="SSF74650">
    <property type="entry name" value="Galactose mutarotase-like"/>
    <property type="match status" value="1"/>
</dbReference>
<evidence type="ECO:0000313" key="9">
    <source>
        <dbReference type="Proteomes" id="UP000255233"/>
    </source>
</evidence>
<dbReference type="CDD" id="cd06591">
    <property type="entry name" value="GH31_xylosidase_XylS"/>
    <property type="match status" value="1"/>
</dbReference>
<dbReference type="CDD" id="cd14752">
    <property type="entry name" value="GH31_N"/>
    <property type="match status" value="1"/>
</dbReference>
<protein>
    <submittedName>
        <fullName evidence="8">Alpha-xylosidase</fullName>
        <ecNumber evidence="8">3.2.1.177</ecNumber>
    </submittedName>
</protein>
<organism evidence="8 9">
    <name type="scientific">Rikenella microfusus</name>
    <dbReference type="NCBI Taxonomy" id="28139"/>
    <lineage>
        <taxon>Bacteria</taxon>
        <taxon>Pseudomonadati</taxon>
        <taxon>Bacteroidota</taxon>
        <taxon>Bacteroidia</taxon>
        <taxon>Bacteroidales</taxon>
        <taxon>Rikenellaceae</taxon>
        <taxon>Rikenella</taxon>
    </lineage>
</organism>
<keyword evidence="9" id="KW-1185">Reference proteome</keyword>
<dbReference type="EC" id="3.2.1.177" evidence="8"/>
<dbReference type="Gene3D" id="3.20.20.80">
    <property type="entry name" value="Glycosidases"/>
    <property type="match status" value="1"/>
</dbReference>
<dbReference type="GO" id="GO:0061634">
    <property type="term" value="F:alpha-D-xyloside xylohydrolase"/>
    <property type="evidence" value="ECO:0007669"/>
    <property type="project" value="UniProtKB-EC"/>
</dbReference>